<keyword evidence="1" id="KW-1133">Transmembrane helix</keyword>
<gene>
    <name evidence="3" type="primary">LOC115210799</name>
</gene>
<dbReference type="Proteomes" id="UP000515154">
    <property type="component" value="Linkage group LG4"/>
</dbReference>
<reference evidence="3" key="1">
    <citation type="submission" date="2025-08" db="UniProtKB">
        <authorList>
            <consortium name="RefSeq"/>
        </authorList>
    </citation>
    <scope>IDENTIFICATION</scope>
</reference>
<evidence type="ECO:0000256" key="1">
    <source>
        <dbReference type="SAM" id="Phobius"/>
    </source>
</evidence>
<name>A0A6P7SAT6_9MOLL</name>
<organism evidence="2 3">
    <name type="scientific">Octopus sinensis</name>
    <name type="common">East Asian common octopus</name>
    <dbReference type="NCBI Taxonomy" id="2607531"/>
    <lineage>
        <taxon>Eukaryota</taxon>
        <taxon>Metazoa</taxon>
        <taxon>Spiralia</taxon>
        <taxon>Lophotrochozoa</taxon>
        <taxon>Mollusca</taxon>
        <taxon>Cephalopoda</taxon>
        <taxon>Coleoidea</taxon>
        <taxon>Octopodiformes</taxon>
        <taxon>Octopoda</taxon>
        <taxon>Incirrata</taxon>
        <taxon>Octopodidae</taxon>
        <taxon>Octopus</taxon>
    </lineage>
</organism>
<feature type="transmembrane region" description="Helical" evidence="1">
    <location>
        <begin position="69"/>
        <end position="95"/>
    </location>
</feature>
<protein>
    <submittedName>
        <fullName evidence="3">Uncharacterized protein LOC115210799</fullName>
    </submittedName>
</protein>
<keyword evidence="1" id="KW-0472">Membrane</keyword>
<dbReference type="RefSeq" id="XP_029635397.1">
    <property type="nucleotide sequence ID" value="XM_029779537.2"/>
</dbReference>
<accession>A0A6P7SAT6</accession>
<keyword evidence="1" id="KW-0812">Transmembrane</keyword>
<evidence type="ECO:0000313" key="3">
    <source>
        <dbReference type="RefSeq" id="XP_029635397.1"/>
    </source>
</evidence>
<dbReference type="AlphaFoldDB" id="A0A6P7SAT6"/>
<keyword evidence="2" id="KW-1185">Reference proteome</keyword>
<proteinExistence type="predicted"/>
<evidence type="ECO:0000313" key="2">
    <source>
        <dbReference type="Proteomes" id="UP000515154"/>
    </source>
</evidence>
<sequence>MEVYQSHTIRYGFTNTYLTFLFGGTFTVEARSGLHLREEKKQDLLCIPYCNVTNVTTASVSKGKDSTMALSMIIGLVFCVIIFIWGARITIPLIVKYLRYPRNIQDVDMFSDATELHIIEERQSLGIKEPNQIPPLATVEKGETYLLAAA</sequence>
<dbReference type="KEGG" id="osn:115210799"/>